<feature type="transmembrane region" description="Helical" evidence="7">
    <location>
        <begin position="249"/>
        <end position="271"/>
    </location>
</feature>
<dbReference type="AlphaFoldDB" id="A0A4Z0JKD8"/>
<feature type="transmembrane region" description="Helical" evidence="7">
    <location>
        <begin position="127"/>
        <end position="144"/>
    </location>
</feature>
<name>A0A4Z0JKD8_9LACO</name>
<comment type="caution">
    <text evidence="9">The sequence shown here is derived from an EMBL/GenBank/DDBJ whole genome shotgun (WGS) entry which is preliminary data.</text>
</comment>
<organism evidence="9 10">
    <name type="scientific">Companilactobacillus suantsaicola</name>
    <dbReference type="NCBI Taxonomy" id="2487723"/>
    <lineage>
        <taxon>Bacteria</taxon>
        <taxon>Bacillati</taxon>
        <taxon>Bacillota</taxon>
        <taxon>Bacilli</taxon>
        <taxon>Lactobacillales</taxon>
        <taxon>Lactobacillaceae</taxon>
        <taxon>Companilactobacillus</taxon>
    </lineage>
</organism>
<reference evidence="9 10" key="1">
    <citation type="submission" date="2018-10" db="EMBL/GenBank/DDBJ databases">
        <title>Lactobacillus sp. R7 and Lactobacillus sp. R19 isolated from fermented mustard green product of Taiwan.</title>
        <authorList>
            <person name="Lin S.-T."/>
        </authorList>
    </citation>
    <scope>NUCLEOTIDE SEQUENCE [LARGE SCALE GENOMIC DNA]</scope>
    <source>
        <strain evidence="9 10">BCRC 81127</strain>
    </source>
</reference>
<keyword evidence="9" id="KW-0808">Transferase</keyword>
<feature type="transmembrane region" description="Helical" evidence="7">
    <location>
        <begin position="87"/>
        <end position="107"/>
    </location>
</feature>
<dbReference type="PANTHER" id="PTHR40074">
    <property type="entry name" value="O-ACETYLTRANSFERASE WECH"/>
    <property type="match status" value="1"/>
</dbReference>
<comment type="subcellular location">
    <subcellularLocation>
        <location evidence="1">Cell membrane</location>
        <topology evidence="1">Multi-pass membrane protein</topology>
    </subcellularLocation>
</comment>
<feature type="transmembrane region" description="Helical" evidence="7">
    <location>
        <begin position="156"/>
        <end position="177"/>
    </location>
</feature>
<feature type="transmembrane region" description="Helical" evidence="7">
    <location>
        <begin position="217"/>
        <end position="237"/>
    </location>
</feature>
<evidence type="ECO:0000256" key="2">
    <source>
        <dbReference type="ARBA" id="ARBA00007400"/>
    </source>
</evidence>
<gene>
    <name evidence="9" type="ORF">EGT49_05570</name>
</gene>
<proteinExistence type="inferred from homology"/>
<evidence type="ECO:0000259" key="8">
    <source>
        <dbReference type="Pfam" id="PF01757"/>
    </source>
</evidence>
<dbReference type="InterPro" id="IPR002656">
    <property type="entry name" value="Acyl_transf_3_dom"/>
</dbReference>
<evidence type="ECO:0000256" key="3">
    <source>
        <dbReference type="ARBA" id="ARBA00022475"/>
    </source>
</evidence>
<comment type="similarity">
    <text evidence="2">Belongs to the acyltransferase 3 family.</text>
</comment>
<dbReference type="OrthoDB" id="9810469at2"/>
<dbReference type="GO" id="GO:0009246">
    <property type="term" value="P:enterobacterial common antigen biosynthetic process"/>
    <property type="evidence" value="ECO:0007669"/>
    <property type="project" value="TreeGrafter"/>
</dbReference>
<feature type="transmembrane region" description="Helical" evidence="7">
    <location>
        <begin position="283"/>
        <end position="305"/>
    </location>
</feature>
<evidence type="ECO:0000256" key="7">
    <source>
        <dbReference type="SAM" id="Phobius"/>
    </source>
</evidence>
<dbReference type="GO" id="GO:0005886">
    <property type="term" value="C:plasma membrane"/>
    <property type="evidence" value="ECO:0007669"/>
    <property type="project" value="UniProtKB-SubCell"/>
</dbReference>
<feature type="transmembrane region" description="Helical" evidence="7">
    <location>
        <begin position="183"/>
        <end position="205"/>
    </location>
</feature>
<dbReference type="Proteomes" id="UP000298021">
    <property type="component" value="Unassembled WGS sequence"/>
</dbReference>
<evidence type="ECO:0000256" key="6">
    <source>
        <dbReference type="ARBA" id="ARBA00023136"/>
    </source>
</evidence>
<accession>A0A4Z0JKD8</accession>
<feature type="transmembrane region" description="Helical" evidence="7">
    <location>
        <begin position="48"/>
        <end position="66"/>
    </location>
</feature>
<keyword evidence="3" id="KW-1003">Cell membrane</keyword>
<keyword evidence="5 7" id="KW-1133">Transmembrane helix</keyword>
<dbReference type="Pfam" id="PF01757">
    <property type="entry name" value="Acyl_transf_3"/>
    <property type="match status" value="1"/>
</dbReference>
<evidence type="ECO:0000313" key="10">
    <source>
        <dbReference type="Proteomes" id="UP000298021"/>
    </source>
</evidence>
<dbReference type="EMBL" id="RKLY01000011">
    <property type="protein sequence ID" value="TGD23521.1"/>
    <property type="molecule type" value="Genomic_DNA"/>
</dbReference>
<evidence type="ECO:0000256" key="5">
    <source>
        <dbReference type="ARBA" id="ARBA00022989"/>
    </source>
</evidence>
<evidence type="ECO:0000256" key="1">
    <source>
        <dbReference type="ARBA" id="ARBA00004651"/>
    </source>
</evidence>
<feature type="transmembrane region" description="Helical" evidence="7">
    <location>
        <begin position="7"/>
        <end position="28"/>
    </location>
</feature>
<dbReference type="GO" id="GO:0016413">
    <property type="term" value="F:O-acetyltransferase activity"/>
    <property type="evidence" value="ECO:0007669"/>
    <property type="project" value="TreeGrafter"/>
</dbReference>
<feature type="domain" description="Acyltransferase 3" evidence="8">
    <location>
        <begin position="8"/>
        <end position="339"/>
    </location>
</feature>
<protein>
    <submittedName>
        <fullName evidence="9">Acyltransferase</fullName>
    </submittedName>
</protein>
<keyword evidence="6 7" id="KW-0472">Membrane</keyword>
<dbReference type="RefSeq" id="WP_135372333.1">
    <property type="nucleotide sequence ID" value="NZ_RKLY01000011.1"/>
</dbReference>
<feature type="transmembrane region" description="Helical" evidence="7">
    <location>
        <begin position="325"/>
        <end position="349"/>
    </location>
</feature>
<keyword evidence="4 7" id="KW-0812">Transmembrane</keyword>
<evidence type="ECO:0000313" key="9">
    <source>
        <dbReference type="EMBL" id="TGD23521.1"/>
    </source>
</evidence>
<keyword evidence="9" id="KW-0012">Acyltransferase</keyword>
<evidence type="ECO:0000256" key="4">
    <source>
        <dbReference type="ARBA" id="ARBA00022692"/>
    </source>
</evidence>
<dbReference type="PANTHER" id="PTHR40074:SF2">
    <property type="entry name" value="O-ACETYLTRANSFERASE WECH"/>
    <property type="match status" value="1"/>
</dbReference>
<keyword evidence="10" id="KW-1185">Reference proteome</keyword>
<sequence length="357" mass="40953">MNKKQHIFYLDFIRVIAILLVIFIHVSTVDTLKHIGTTDWQIIKMLNHFAHISVPIFFMISGALILNSPKTLSLSYTWKKRIPRVTIPFLIWSIILPTAAYLTSNQISDHAYWNRLKFIMSKPTSPVLWFMYPLIGIYILSPIIKTFVDNASMKMLMYATSVWLVTCSLIPSVNVMMGKDMKHVFQISPVSSFMLVGGFVGYYILGYILSNINPKKISTLALLVLFIGIATFGNFFSESVPKTFDTNNSYYVTSLFIPIMSLAAFVLLQKLGLWIKSSGVKSFFEFMSPLVFGIYLIHNLVVFYVEPWFFKNIDLRGIPATFVRYFIVIIISTVIIWFLSLIPGINYLLTGHTRRKK</sequence>